<organism evidence="4 5">
    <name type="scientific">Amycolatopsis echigonensis</name>
    <dbReference type="NCBI Taxonomy" id="2576905"/>
    <lineage>
        <taxon>Bacteria</taxon>
        <taxon>Bacillati</taxon>
        <taxon>Actinomycetota</taxon>
        <taxon>Actinomycetes</taxon>
        <taxon>Pseudonocardiales</taxon>
        <taxon>Pseudonocardiaceae</taxon>
        <taxon>Amycolatopsis</taxon>
    </lineage>
</organism>
<gene>
    <name evidence="4" type="ORF">ATK30_0820</name>
</gene>
<feature type="domain" description="SHSP" evidence="3">
    <location>
        <begin position="40"/>
        <end position="151"/>
    </location>
</feature>
<dbReference type="EMBL" id="PJMY01000002">
    <property type="protein sequence ID" value="PKV99831.1"/>
    <property type="molecule type" value="Genomic_DNA"/>
</dbReference>
<name>A0A2N3X142_9PSEU</name>
<evidence type="ECO:0000256" key="1">
    <source>
        <dbReference type="PROSITE-ProRule" id="PRU00285"/>
    </source>
</evidence>
<evidence type="ECO:0000259" key="3">
    <source>
        <dbReference type="PROSITE" id="PS01031"/>
    </source>
</evidence>
<comment type="similarity">
    <text evidence="1 2">Belongs to the small heat shock protein (HSP20) family.</text>
</comment>
<dbReference type="Pfam" id="PF00011">
    <property type="entry name" value="HSP20"/>
    <property type="match status" value="1"/>
</dbReference>
<dbReference type="PANTHER" id="PTHR11527">
    <property type="entry name" value="HEAT-SHOCK PROTEIN 20 FAMILY MEMBER"/>
    <property type="match status" value="1"/>
</dbReference>
<accession>A0A2N3X142</accession>
<sequence>MTLPAVRSSSSLRHWDPFREFEDLYSQMGRWMDSVAGRLDEGVRAWAPLADVTETEDAYLVEVDLPGIKRDDITIDVVGTELAINGEVKQKERQGWFRHRTRRTGQFAYRVTLPQDVNADKIEATLDEGVLTVRVPKTEAAKPRRIAITGK</sequence>
<dbReference type="Proteomes" id="UP000233750">
    <property type="component" value="Unassembled WGS sequence"/>
</dbReference>
<reference evidence="4 5" key="1">
    <citation type="submission" date="2017-12" db="EMBL/GenBank/DDBJ databases">
        <title>Sequencing the genomes of 1000 Actinobacteria strains.</title>
        <authorList>
            <person name="Klenk H.-P."/>
        </authorList>
    </citation>
    <scope>NUCLEOTIDE SEQUENCE [LARGE SCALE GENOMIC DNA]</scope>
    <source>
        <strain evidence="4 5">DSM 45165</strain>
    </source>
</reference>
<evidence type="ECO:0000256" key="2">
    <source>
        <dbReference type="RuleBase" id="RU003616"/>
    </source>
</evidence>
<protein>
    <submittedName>
        <fullName evidence="4">HSP20 family protein</fullName>
    </submittedName>
</protein>
<dbReference type="PROSITE" id="PS01031">
    <property type="entry name" value="SHSP"/>
    <property type="match status" value="1"/>
</dbReference>
<dbReference type="Gene3D" id="2.60.40.790">
    <property type="match status" value="1"/>
</dbReference>
<dbReference type="InterPro" id="IPR031107">
    <property type="entry name" value="Small_HSP"/>
</dbReference>
<proteinExistence type="inferred from homology"/>
<keyword evidence="5" id="KW-1185">Reference proteome</keyword>
<evidence type="ECO:0000313" key="4">
    <source>
        <dbReference type="EMBL" id="PKV99831.1"/>
    </source>
</evidence>
<dbReference type="OrthoDB" id="9809760at2"/>
<dbReference type="SUPFAM" id="SSF49764">
    <property type="entry name" value="HSP20-like chaperones"/>
    <property type="match status" value="1"/>
</dbReference>
<dbReference type="CDD" id="cd06464">
    <property type="entry name" value="ACD_sHsps-like"/>
    <property type="match status" value="1"/>
</dbReference>
<dbReference type="RefSeq" id="WP_098085294.1">
    <property type="nucleotide sequence ID" value="NZ_PJMY01000002.1"/>
</dbReference>
<comment type="caution">
    <text evidence="4">The sequence shown here is derived from an EMBL/GenBank/DDBJ whole genome shotgun (WGS) entry which is preliminary data.</text>
</comment>
<evidence type="ECO:0000313" key="5">
    <source>
        <dbReference type="Proteomes" id="UP000233750"/>
    </source>
</evidence>
<dbReference type="InterPro" id="IPR008978">
    <property type="entry name" value="HSP20-like_chaperone"/>
</dbReference>
<dbReference type="InterPro" id="IPR002068">
    <property type="entry name" value="A-crystallin/Hsp20_dom"/>
</dbReference>
<dbReference type="AlphaFoldDB" id="A0A2N3X142"/>